<evidence type="ECO:0000313" key="1">
    <source>
        <dbReference type="EMBL" id="AYV22930.1"/>
    </source>
</evidence>
<dbReference type="Gene3D" id="1.10.10.60">
    <property type="entry name" value="Homeodomain-like"/>
    <property type="match status" value="1"/>
</dbReference>
<dbReference type="PRINTS" id="PR00032">
    <property type="entry name" value="HTHARAC"/>
</dbReference>
<dbReference type="AlphaFoldDB" id="A0A3G4VDT6"/>
<dbReference type="InterPro" id="IPR009057">
    <property type="entry name" value="Homeodomain-like_sf"/>
</dbReference>
<gene>
    <name evidence="1" type="ORF">ECB94_17435</name>
</gene>
<dbReference type="Pfam" id="PF12833">
    <property type="entry name" value="HTH_18"/>
    <property type="match status" value="1"/>
</dbReference>
<dbReference type="PANTHER" id="PTHR47894">
    <property type="entry name" value="HTH-TYPE TRANSCRIPTIONAL REGULATOR GADX"/>
    <property type="match status" value="1"/>
</dbReference>
<dbReference type="GO" id="GO:0005829">
    <property type="term" value="C:cytosol"/>
    <property type="evidence" value="ECO:0007669"/>
    <property type="project" value="TreeGrafter"/>
</dbReference>
<dbReference type="Proteomes" id="UP000279760">
    <property type="component" value="Chromosome 1"/>
</dbReference>
<dbReference type="PROSITE" id="PS01124">
    <property type="entry name" value="HTH_ARAC_FAMILY_2"/>
    <property type="match status" value="1"/>
</dbReference>
<sequence>MTTSKDPITPLIKSGYARVLVELFREYNHDPHQAIKESGLPPDLFDLDQEFLPQEPVKKLIYLLGNQLGITQFGDLLRTAIRQKVIPRLLGELSECNTVEEALVHTKQVFQYDAVGVNVGLEQSHGRTWYWCKRQFDDSPLFLWSEIWAVLYAIELVRAMTKSTWTPKQIKIQSKEVDVFKAIIGTSPQYFVENERIEWLIDKEILQHAPNITSKDCAPQEPLVTWHANFTDRVFTALLPYVREHNLTLEQAAKLLKLTPRTLQRRLNEERTSFRHIKDNLVFTVAVELMGEERSLTHIASQLGFSDISHFSRSFKRISGLTPKMYQRTILSLNETQRSP</sequence>
<evidence type="ECO:0000313" key="2">
    <source>
        <dbReference type="Proteomes" id="UP000279760"/>
    </source>
</evidence>
<dbReference type="RefSeq" id="WP_031495396.1">
    <property type="nucleotide sequence ID" value="NZ_CP033577.1"/>
</dbReference>
<dbReference type="PANTHER" id="PTHR47894:SF1">
    <property type="entry name" value="HTH-TYPE TRANSCRIPTIONAL REGULATOR VQSM"/>
    <property type="match status" value="1"/>
</dbReference>
<name>A0A3G4VDT6_9VIBR</name>
<dbReference type="GO" id="GO:0003700">
    <property type="term" value="F:DNA-binding transcription factor activity"/>
    <property type="evidence" value="ECO:0007669"/>
    <property type="project" value="InterPro"/>
</dbReference>
<dbReference type="GO" id="GO:0000976">
    <property type="term" value="F:transcription cis-regulatory region binding"/>
    <property type="evidence" value="ECO:0007669"/>
    <property type="project" value="TreeGrafter"/>
</dbReference>
<accession>A0A3G4VDT6</accession>
<proteinExistence type="predicted"/>
<dbReference type="GeneID" id="64086078"/>
<reference evidence="1 2" key="1">
    <citation type="submission" date="2018-11" db="EMBL/GenBank/DDBJ databases">
        <title>Complete Genome Sequence of Vbrio mediterranei 117-T6: a Potential Pathogen Bacteria Isolated from the Conchocelis of Pyropia.</title>
        <authorList>
            <person name="Liu Q."/>
        </authorList>
    </citation>
    <scope>NUCLEOTIDE SEQUENCE [LARGE SCALE GENOMIC DNA]</scope>
    <source>
        <strain evidence="1 2">117-T6</strain>
    </source>
</reference>
<dbReference type="InterPro" id="IPR020449">
    <property type="entry name" value="Tscrpt_reg_AraC-type_HTH"/>
</dbReference>
<protein>
    <submittedName>
        <fullName evidence="1">AraC family transcriptional regulator</fullName>
    </submittedName>
</protein>
<organism evidence="1 2">
    <name type="scientific">Vibrio mediterranei</name>
    <dbReference type="NCBI Taxonomy" id="689"/>
    <lineage>
        <taxon>Bacteria</taxon>
        <taxon>Pseudomonadati</taxon>
        <taxon>Pseudomonadota</taxon>
        <taxon>Gammaproteobacteria</taxon>
        <taxon>Vibrionales</taxon>
        <taxon>Vibrionaceae</taxon>
        <taxon>Vibrio</taxon>
    </lineage>
</organism>
<dbReference type="EMBL" id="CP033577">
    <property type="protein sequence ID" value="AYV22930.1"/>
    <property type="molecule type" value="Genomic_DNA"/>
</dbReference>
<dbReference type="SUPFAM" id="SSF46689">
    <property type="entry name" value="Homeodomain-like"/>
    <property type="match status" value="1"/>
</dbReference>
<dbReference type="InterPro" id="IPR018060">
    <property type="entry name" value="HTH_AraC"/>
</dbReference>
<dbReference type="SMART" id="SM00342">
    <property type="entry name" value="HTH_ARAC"/>
    <property type="match status" value="1"/>
</dbReference>